<dbReference type="EMBL" id="CP016076">
    <property type="protein sequence ID" value="APU17110.1"/>
    <property type="molecule type" value="Genomic_DNA"/>
</dbReference>
<sequence>MAMSAHSRRSFTYYRRVAGEDLTTGHCTSQIELTEDRRLLYLRLASTARFAVLLDAVATEQLIAALRARDTRTLDVPHPDGGAVPLRIAPHRSRMSLGLFFTEEENIQVAFSADQCEELIDHLLGGLAWLTGSRGAAGAGP</sequence>
<protein>
    <submittedName>
        <fullName evidence="1">Uncharacterized protein</fullName>
    </submittedName>
</protein>
<evidence type="ECO:0000313" key="1">
    <source>
        <dbReference type="EMBL" id="APU17110.1"/>
    </source>
</evidence>
<name>A0AAC9LIS8_9PSEU</name>
<proteinExistence type="predicted"/>
<dbReference type="AlphaFoldDB" id="A0AAC9LIS8"/>
<reference evidence="2" key="1">
    <citation type="submission" date="2016-06" db="EMBL/GenBank/DDBJ databases">
        <title>Complete genome sequence of Actinoalloteichus fjordicus DSM 46855 (=ADI127-17), type strain of the new species Actinoalloteichus fjordicus.</title>
        <authorList>
            <person name="Ruckert C."/>
            <person name="Nouioui I."/>
            <person name="Willmese J."/>
            <person name="van Wezel G."/>
            <person name="Klenk H.-P."/>
            <person name="Kalinowski J."/>
            <person name="Zotchev S.B."/>
        </authorList>
    </citation>
    <scope>NUCLEOTIDE SEQUENCE [LARGE SCALE GENOMIC DNA]</scope>
    <source>
        <strain evidence="2">ADI127-7</strain>
    </source>
</reference>
<keyword evidence="2" id="KW-1185">Reference proteome</keyword>
<dbReference type="Proteomes" id="UP000185511">
    <property type="component" value="Chromosome"/>
</dbReference>
<organism evidence="1 2">
    <name type="scientific">Actinoalloteichus fjordicus</name>
    <dbReference type="NCBI Taxonomy" id="1612552"/>
    <lineage>
        <taxon>Bacteria</taxon>
        <taxon>Bacillati</taxon>
        <taxon>Actinomycetota</taxon>
        <taxon>Actinomycetes</taxon>
        <taxon>Pseudonocardiales</taxon>
        <taxon>Pseudonocardiaceae</taxon>
        <taxon>Actinoalloteichus</taxon>
    </lineage>
</organism>
<evidence type="ECO:0000313" key="2">
    <source>
        <dbReference type="Proteomes" id="UP000185511"/>
    </source>
</evidence>
<gene>
    <name evidence="1" type="ORF">UA74_25515</name>
</gene>
<accession>A0AAC9LIS8</accession>
<dbReference type="KEGG" id="acad:UA74_25515"/>